<evidence type="ECO:0000313" key="1">
    <source>
        <dbReference type="EMBL" id="KAK2769072.1"/>
    </source>
</evidence>
<organism evidence="1 2">
    <name type="scientific">Colletotrichum kahawae</name>
    <name type="common">Coffee berry disease fungus</name>
    <dbReference type="NCBI Taxonomy" id="34407"/>
    <lineage>
        <taxon>Eukaryota</taxon>
        <taxon>Fungi</taxon>
        <taxon>Dikarya</taxon>
        <taxon>Ascomycota</taxon>
        <taxon>Pezizomycotina</taxon>
        <taxon>Sordariomycetes</taxon>
        <taxon>Hypocreomycetidae</taxon>
        <taxon>Glomerellales</taxon>
        <taxon>Glomerellaceae</taxon>
        <taxon>Colletotrichum</taxon>
        <taxon>Colletotrichum gloeosporioides species complex</taxon>
    </lineage>
</organism>
<comment type="caution">
    <text evidence="1">The sequence shown here is derived from an EMBL/GenBank/DDBJ whole genome shotgun (WGS) entry which is preliminary data.</text>
</comment>
<gene>
    <name evidence="1" type="ORF">CKAH01_00679</name>
</gene>
<dbReference type="Proteomes" id="UP001281614">
    <property type="component" value="Unassembled WGS sequence"/>
</dbReference>
<name>A0AAE0D925_COLKA</name>
<reference evidence="1" key="1">
    <citation type="submission" date="2023-02" db="EMBL/GenBank/DDBJ databases">
        <title>Colletotrichum kahawae CIFC_Que2 genome sequencing and assembly.</title>
        <authorList>
            <person name="Baroncelli R."/>
        </authorList>
    </citation>
    <scope>NUCLEOTIDE SEQUENCE</scope>
    <source>
        <strain evidence="1">CIFC_Que2</strain>
    </source>
</reference>
<protein>
    <submittedName>
        <fullName evidence="1">Uncharacterized protein</fullName>
    </submittedName>
</protein>
<accession>A0AAE0D925</accession>
<evidence type="ECO:0000313" key="2">
    <source>
        <dbReference type="Proteomes" id="UP001281614"/>
    </source>
</evidence>
<proteinExistence type="predicted"/>
<sequence length="146" mass="17032">MIGILFTITPARTKEWNSPRPCQPHYLTYPSPLLVIRQGNGARPTPAWAAEKMCPSPVVYTSSPSLHFWPLGRPASFASRHLPFLRFLREEHRITCIITWLHRADLRAYPMSSLLEMISKRPHQILIYEFTLDKRRCKPREKLVPE</sequence>
<keyword evidence="2" id="KW-1185">Reference proteome</keyword>
<dbReference type="EMBL" id="VYYT01000112">
    <property type="protein sequence ID" value="KAK2769072.1"/>
    <property type="molecule type" value="Genomic_DNA"/>
</dbReference>
<dbReference type="AlphaFoldDB" id="A0AAE0D925"/>